<dbReference type="AlphaFoldDB" id="A0A7J5ZCK6"/>
<feature type="domain" description="C3H1-type" evidence="5">
    <location>
        <begin position="150"/>
        <end position="177"/>
    </location>
</feature>
<dbReference type="Pfam" id="PF02825">
    <property type="entry name" value="WWE"/>
    <property type="match status" value="1"/>
</dbReference>
<dbReference type="SUPFAM" id="SSF117839">
    <property type="entry name" value="WWE domain"/>
    <property type="match status" value="1"/>
</dbReference>
<dbReference type="EMBL" id="JAAKFY010000003">
    <property type="protein sequence ID" value="KAF3859303.1"/>
    <property type="molecule type" value="Genomic_DNA"/>
</dbReference>
<protein>
    <recommendedName>
        <fullName evidence="9">C3H1-type domain-containing protein</fullName>
    </recommendedName>
</protein>
<comment type="caution">
    <text evidence="7">The sequence shown here is derived from an EMBL/GenBank/DDBJ whole genome shotgun (WGS) entry which is preliminary data.</text>
</comment>
<evidence type="ECO:0000256" key="4">
    <source>
        <dbReference type="PROSITE-ProRule" id="PRU00723"/>
    </source>
</evidence>
<dbReference type="OrthoDB" id="6133115at2759"/>
<dbReference type="GO" id="GO:0008270">
    <property type="term" value="F:zinc ion binding"/>
    <property type="evidence" value="ECO:0007669"/>
    <property type="project" value="UniProtKB-KW"/>
</dbReference>
<evidence type="ECO:0000259" key="5">
    <source>
        <dbReference type="PROSITE" id="PS50103"/>
    </source>
</evidence>
<dbReference type="GO" id="GO:0005634">
    <property type="term" value="C:nucleus"/>
    <property type="evidence" value="ECO:0007669"/>
    <property type="project" value="UniProtKB-SubCell"/>
</dbReference>
<dbReference type="PROSITE" id="PS50918">
    <property type="entry name" value="WWE"/>
    <property type="match status" value="1"/>
</dbReference>
<evidence type="ECO:0000313" key="8">
    <source>
        <dbReference type="Proteomes" id="UP000518266"/>
    </source>
</evidence>
<feature type="domain" description="WWE" evidence="6">
    <location>
        <begin position="230"/>
        <end position="312"/>
    </location>
</feature>
<keyword evidence="2" id="KW-0539">Nucleus</keyword>
<evidence type="ECO:0000259" key="6">
    <source>
        <dbReference type="PROSITE" id="PS50918"/>
    </source>
</evidence>
<sequence>MEIPADTNNSLPVWEAMRSQLVDIAWTVNPYSISVNLTPLTTKQGKITTSTQTESTSTLVPPSTTGQAQMMIQTLSPQQVNHNSPSTSTQATSVMVCLPLFITSPQPSLQQTSTLNQTHVLHCIPTLIPPTKQQALSVEPPPSLFHTKISSDIQICDNFLLNVCLAGNKCNMHHTPYPFHWQLWCTVTHNWINIPPRSQVSLENVKSLLDFTSMDMDDSCKYDQVRRLTSSDSPIMNPLLASKWKIYLLDCRIWKEYSQTLSTFLLKKMSEKEPECSYFIGTQEYNLDFNTMVQINVTTRFYREVSCRPVYRFHEALPEVYPFWSLVGHYTVYDDKHL</sequence>
<evidence type="ECO:0000256" key="1">
    <source>
        <dbReference type="ARBA" id="ARBA00004123"/>
    </source>
</evidence>
<proteinExistence type="inferred from homology"/>
<dbReference type="GO" id="GO:1990404">
    <property type="term" value="F:NAD+-protein mono-ADP-ribosyltransferase activity"/>
    <property type="evidence" value="ECO:0007669"/>
    <property type="project" value="TreeGrafter"/>
</dbReference>
<gene>
    <name evidence="7" type="ORF">F7725_021702</name>
</gene>
<dbReference type="InterPro" id="IPR051712">
    <property type="entry name" value="ARTD-AVP"/>
</dbReference>
<comment type="subcellular location">
    <subcellularLocation>
        <location evidence="1">Nucleus</location>
    </subcellularLocation>
</comment>
<evidence type="ECO:0000256" key="2">
    <source>
        <dbReference type="ARBA" id="ARBA00023242"/>
    </source>
</evidence>
<dbReference type="InterPro" id="IPR037197">
    <property type="entry name" value="WWE_dom_sf"/>
</dbReference>
<dbReference type="PROSITE" id="PS50103">
    <property type="entry name" value="ZF_C3H1"/>
    <property type="match status" value="1"/>
</dbReference>
<evidence type="ECO:0008006" key="9">
    <source>
        <dbReference type="Google" id="ProtNLM"/>
    </source>
</evidence>
<feature type="zinc finger region" description="C3H1-type" evidence="4">
    <location>
        <begin position="150"/>
        <end position="177"/>
    </location>
</feature>
<evidence type="ECO:0000256" key="3">
    <source>
        <dbReference type="ARBA" id="ARBA00024347"/>
    </source>
</evidence>
<evidence type="ECO:0000313" key="7">
    <source>
        <dbReference type="EMBL" id="KAF3859303.1"/>
    </source>
</evidence>
<accession>A0A7J5ZCK6</accession>
<dbReference type="PANTHER" id="PTHR45740:SF6">
    <property type="entry name" value="PROTEIN MONO-ADP-RIBOSYLTRANSFERASE PARP12"/>
    <property type="match status" value="1"/>
</dbReference>
<keyword evidence="4" id="KW-0479">Metal-binding</keyword>
<keyword evidence="8" id="KW-1185">Reference proteome</keyword>
<dbReference type="Proteomes" id="UP000518266">
    <property type="component" value="Unassembled WGS sequence"/>
</dbReference>
<dbReference type="InterPro" id="IPR000571">
    <property type="entry name" value="Znf_CCCH"/>
</dbReference>
<dbReference type="Gene3D" id="3.30.720.50">
    <property type="match status" value="1"/>
</dbReference>
<keyword evidence="4" id="KW-0863">Zinc-finger</keyword>
<organism evidence="7 8">
    <name type="scientific">Dissostichus mawsoni</name>
    <name type="common">Antarctic cod</name>
    <dbReference type="NCBI Taxonomy" id="36200"/>
    <lineage>
        <taxon>Eukaryota</taxon>
        <taxon>Metazoa</taxon>
        <taxon>Chordata</taxon>
        <taxon>Craniata</taxon>
        <taxon>Vertebrata</taxon>
        <taxon>Euteleostomi</taxon>
        <taxon>Actinopterygii</taxon>
        <taxon>Neopterygii</taxon>
        <taxon>Teleostei</taxon>
        <taxon>Neoteleostei</taxon>
        <taxon>Acanthomorphata</taxon>
        <taxon>Eupercaria</taxon>
        <taxon>Perciformes</taxon>
        <taxon>Notothenioidei</taxon>
        <taxon>Nototheniidae</taxon>
        <taxon>Dissostichus</taxon>
    </lineage>
</organism>
<dbReference type="GO" id="GO:0003950">
    <property type="term" value="F:NAD+ poly-ADP-ribosyltransferase activity"/>
    <property type="evidence" value="ECO:0007669"/>
    <property type="project" value="TreeGrafter"/>
</dbReference>
<dbReference type="InterPro" id="IPR004170">
    <property type="entry name" value="WWE_dom"/>
</dbReference>
<reference evidence="7 8" key="1">
    <citation type="submission" date="2020-03" db="EMBL/GenBank/DDBJ databases">
        <title>Dissostichus mawsoni Genome sequencing and assembly.</title>
        <authorList>
            <person name="Park H."/>
        </authorList>
    </citation>
    <scope>NUCLEOTIDE SEQUENCE [LARGE SCALE GENOMIC DNA]</scope>
    <source>
        <strain evidence="7">DM0001</strain>
        <tissue evidence="7">Muscle</tissue>
    </source>
</reference>
<comment type="similarity">
    <text evidence="3">Belongs to the ARTD/PARP family.</text>
</comment>
<dbReference type="PANTHER" id="PTHR45740">
    <property type="entry name" value="POLY [ADP-RIBOSE] POLYMERASE"/>
    <property type="match status" value="1"/>
</dbReference>
<name>A0A7J5ZCK6_DISMA</name>
<keyword evidence="4" id="KW-0862">Zinc</keyword>